<proteinExistence type="inferred from homology"/>
<keyword evidence="7" id="KW-0175">Coiled coil</keyword>
<evidence type="ECO:0000256" key="8">
    <source>
        <dbReference type="SAM" id="MobiDB-lite"/>
    </source>
</evidence>
<evidence type="ECO:0000256" key="5">
    <source>
        <dbReference type="ARBA" id="ARBA00023242"/>
    </source>
</evidence>
<protein>
    <submittedName>
        <fullName evidence="9">Uncharacterized protein</fullName>
    </submittedName>
</protein>
<dbReference type="GO" id="GO:0072686">
    <property type="term" value="C:mitotic spindle"/>
    <property type="evidence" value="ECO:0007669"/>
    <property type="project" value="TreeGrafter"/>
</dbReference>
<organism evidence="9 10">
    <name type="scientific">Ladona fulva</name>
    <name type="common">Scarce chaser dragonfly</name>
    <name type="synonym">Libellula fulva</name>
    <dbReference type="NCBI Taxonomy" id="123851"/>
    <lineage>
        <taxon>Eukaryota</taxon>
        <taxon>Metazoa</taxon>
        <taxon>Ecdysozoa</taxon>
        <taxon>Arthropoda</taxon>
        <taxon>Hexapoda</taxon>
        <taxon>Insecta</taxon>
        <taxon>Pterygota</taxon>
        <taxon>Palaeoptera</taxon>
        <taxon>Odonata</taxon>
        <taxon>Epiprocta</taxon>
        <taxon>Anisoptera</taxon>
        <taxon>Libelluloidea</taxon>
        <taxon>Libellulidae</taxon>
        <taxon>Ladona</taxon>
    </lineage>
</organism>
<feature type="region of interest" description="Disordered" evidence="8">
    <location>
        <begin position="471"/>
        <end position="491"/>
    </location>
</feature>
<dbReference type="SUPFAM" id="SSF75704">
    <property type="entry name" value="Mitotic arrest deficient-like 1, Mad1"/>
    <property type="match status" value="1"/>
</dbReference>
<keyword evidence="10" id="KW-1185">Reference proteome</keyword>
<name>A0A8K0KK71_LADFU</name>
<feature type="coiled-coil region" evidence="7">
    <location>
        <begin position="132"/>
        <end position="340"/>
    </location>
</feature>
<evidence type="ECO:0000313" key="9">
    <source>
        <dbReference type="EMBL" id="KAG8236567.1"/>
    </source>
</evidence>
<dbReference type="OrthoDB" id="331602at2759"/>
<dbReference type="GO" id="GO:0007094">
    <property type="term" value="P:mitotic spindle assembly checkpoint signaling"/>
    <property type="evidence" value="ECO:0007669"/>
    <property type="project" value="InterPro"/>
</dbReference>
<comment type="caution">
    <text evidence="9">The sequence shown here is derived from an EMBL/GenBank/DDBJ whole genome shotgun (WGS) entry which is preliminary data.</text>
</comment>
<sequence length="677" mass="76651">MTTICVALTTMSTETPGFLSDIDAYMSQRSPGTGNTSFSKADIKAAESSLKRKIADSFEGQFKERKRSPSPLRIGEWEYTKMREDIANYKSEIVQLESRLRKQAEMRVESEIAAAKTIKRLELEMGMERAEAKQLRYLVERLRQNLAEQTEQTSESIKAAEAEKAKAETKVNKAELEVLKVKDMLREVETNKESLLQQLSSLKVEVGKVTEELKEEKLKVAKMECAVRTKARDALYLQKDLEKRAINAERLVQELTHERDFLSESLKEARSTATWVLKEAELENELMKAKSEIKMLREAVQNKMMLEENNNGLQERVKSLESLLKNSAELEAAKSELLQKLNEWQSFATKICEAAGLVNERDEGGNEGGVSLTTARKAVSRMQFKETELTADLLEAQSRLKEFQTSQSHLSSGSENLKLQIDALTKEKSELVSVVHMTRKKLQLVSQERDTYRQILDSMEQDMTMSGAIFHSASSSKSPQKNTGSIGKGSSKVEELERLVEKYQKNVAEEAAAAAVLGKYSEEEVISKVKDAVDEARKRLEKEIEVLWNDKENALKEVNHLRERIDQLEGEIEHRALKGDFNMVGTKILHFNMNPLTLATEKYVDDLQTYRAECERLRERVKVLEENNALLLAKRQSGEVSGNLPSGGDDDLLGSEVFEVTKVVEQRLQVQGSKEVQ</sequence>
<evidence type="ECO:0000256" key="2">
    <source>
        <dbReference type="ARBA" id="ARBA00008029"/>
    </source>
</evidence>
<dbReference type="InterPro" id="IPR008672">
    <property type="entry name" value="Mad1"/>
</dbReference>
<dbReference type="GO" id="GO:0051315">
    <property type="term" value="P:attachment of mitotic spindle microtubules to kinetochore"/>
    <property type="evidence" value="ECO:0007669"/>
    <property type="project" value="TreeGrafter"/>
</dbReference>
<dbReference type="AlphaFoldDB" id="A0A8K0KK71"/>
<comment type="similarity">
    <text evidence="2">Belongs to the MAD1 family.</text>
</comment>
<dbReference type="Pfam" id="PF05557">
    <property type="entry name" value="MAD"/>
    <property type="match status" value="1"/>
</dbReference>
<keyword evidence="3" id="KW-0132">Cell division</keyword>
<evidence type="ECO:0000313" key="10">
    <source>
        <dbReference type="Proteomes" id="UP000792457"/>
    </source>
</evidence>
<comment type="subcellular location">
    <subcellularLocation>
        <location evidence="1">Nucleus</location>
    </subcellularLocation>
</comment>
<reference evidence="9" key="2">
    <citation type="submission" date="2017-10" db="EMBL/GenBank/DDBJ databases">
        <title>Ladona fulva Genome sequencing and assembly.</title>
        <authorList>
            <person name="Murali S."/>
            <person name="Richards S."/>
            <person name="Bandaranaike D."/>
            <person name="Bellair M."/>
            <person name="Blankenburg K."/>
            <person name="Chao H."/>
            <person name="Dinh H."/>
            <person name="Doddapaneni H."/>
            <person name="Dugan-Rocha S."/>
            <person name="Elkadiri S."/>
            <person name="Gnanaolivu R."/>
            <person name="Hernandez B."/>
            <person name="Skinner E."/>
            <person name="Javaid M."/>
            <person name="Lee S."/>
            <person name="Li M."/>
            <person name="Ming W."/>
            <person name="Munidasa M."/>
            <person name="Muniz J."/>
            <person name="Nguyen L."/>
            <person name="Hughes D."/>
            <person name="Osuji N."/>
            <person name="Pu L.-L."/>
            <person name="Puazo M."/>
            <person name="Qu C."/>
            <person name="Quiroz J."/>
            <person name="Raj R."/>
            <person name="Weissenberger G."/>
            <person name="Xin Y."/>
            <person name="Zou X."/>
            <person name="Han Y."/>
            <person name="Worley K."/>
            <person name="Muzny D."/>
            <person name="Gibbs R."/>
        </authorList>
    </citation>
    <scope>NUCLEOTIDE SEQUENCE</scope>
    <source>
        <strain evidence="9">Sampled in the wild</strain>
    </source>
</reference>
<feature type="non-terminal residue" evidence="9">
    <location>
        <position position="1"/>
    </location>
</feature>
<dbReference type="GO" id="GO:0005635">
    <property type="term" value="C:nuclear envelope"/>
    <property type="evidence" value="ECO:0007669"/>
    <property type="project" value="TreeGrafter"/>
</dbReference>
<accession>A0A8K0KK71</accession>
<feature type="compositionally biased region" description="Polar residues" evidence="8">
    <location>
        <begin position="472"/>
        <end position="485"/>
    </location>
</feature>
<dbReference type="GO" id="GO:0051301">
    <property type="term" value="P:cell division"/>
    <property type="evidence" value="ECO:0007669"/>
    <property type="project" value="UniProtKB-KW"/>
</dbReference>
<feature type="coiled-coil region" evidence="7">
    <location>
        <begin position="79"/>
        <end position="106"/>
    </location>
</feature>
<feature type="coiled-coil region" evidence="7">
    <location>
        <begin position="414"/>
        <end position="462"/>
    </location>
</feature>
<evidence type="ECO:0000256" key="7">
    <source>
        <dbReference type="SAM" id="Coils"/>
    </source>
</evidence>
<keyword evidence="5" id="KW-0539">Nucleus</keyword>
<reference evidence="9" key="1">
    <citation type="submission" date="2013-04" db="EMBL/GenBank/DDBJ databases">
        <authorList>
            <person name="Qu J."/>
            <person name="Murali S.C."/>
            <person name="Bandaranaike D."/>
            <person name="Bellair M."/>
            <person name="Blankenburg K."/>
            <person name="Chao H."/>
            <person name="Dinh H."/>
            <person name="Doddapaneni H."/>
            <person name="Downs B."/>
            <person name="Dugan-Rocha S."/>
            <person name="Elkadiri S."/>
            <person name="Gnanaolivu R.D."/>
            <person name="Hernandez B."/>
            <person name="Javaid M."/>
            <person name="Jayaseelan J.C."/>
            <person name="Lee S."/>
            <person name="Li M."/>
            <person name="Ming W."/>
            <person name="Munidasa M."/>
            <person name="Muniz J."/>
            <person name="Nguyen L."/>
            <person name="Ongeri F."/>
            <person name="Osuji N."/>
            <person name="Pu L.-L."/>
            <person name="Puazo M."/>
            <person name="Qu C."/>
            <person name="Quiroz J."/>
            <person name="Raj R."/>
            <person name="Weissenberger G."/>
            <person name="Xin Y."/>
            <person name="Zou X."/>
            <person name="Han Y."/>
            <person name="Richards S."/>
            <person name="Worley K."/>
            <person name="Muzny D."/>
            <person name="Gibbs R."/>
        </authorList>
    </citation>
    <scope>NUCLEOTIDE SEQUENCE</scope>
    <source>
        <strain evidence="9">Sampled in the wild</strain>
    </source>
</reference>
<dbReference type="PANTHER" id="PTHR23168:SF0">
    <property type="entry name" value="MITOTIC SPINDLE ASSEMBLY CHECKPOINT PROTEIN MAD1"/>
    <property type="match status" value="1"/>
</dbReference>
<gene>
    <name evidence="9" type="ORF">J437_LFUL015753</name>
</gene>
<keyword evidence="6" id="KW-0131">Cell cycle</keyword>
<evidence type="ECO:0000256" key="4">
    <source>
        <dbReference type="ARBA" id="ARBA00022776"/>
    </source>
</evidence>
<dbReference type="GO" id="GO:0000776">
    <property type="term" value="C:kinetochore"/>
    <property type="evidence" value="ECO:0007669"/>
    <property type="project" value="TreeGrafter"/>
</dbReference>
<dbReference type="Proteomes" id="UP000792457">
    <property type="component" value="Unassembled WGS sequence"/>
</dbReference>
<evidence type="ECO:0000256" key="1">
    <source>
        <dbReference type="ARBA" id="ARBA00004123"/>
    </source>
</evidence>
<dbReference type="PANTHER" id="PTHR23168">
    <property type="entry name" value="MITOTIC SPINDLE ASSEMBLY CHECKPOINT PROTEIN MAD1 MITOTIC ARREST DEFICIENT-LIKE PROTEIN 1"/>
    <property type="match status" value="1"/>
</dbReference>
<evidence type="ECO:0000256" key="6">
    <source>
        <dbReference type="ARBA" id="ARBA00023306"/>
    </source>
</evidence>
<dbReference type="EMBL" id="KZ309044">
    <property type="protein sequence ID" value="KAG8236567.1"/>
    <property type="molecule type" value="Genomic_DNA"/>
</dbReference>
<dbReference type="Gene3D" id="6.10.250.90">
    <property type="match status" value="1"/>
</dbReference>
<keyword evidence="4" id="KW-0498">Mitosis</keyword>
<evidence type="ECO:0000256" key="3">
    <source>
        <dbReference type="ARBA" id="ARBA00022618"/>
    </source>
</evidence>